<evidence type="ECO:0000256" key="7">
    <source>
        <dbReference type="ARBA" id="ARBA00022692"/>
    </source>
</evidence>
<dbReference type="Pfam" id="PF02790">
    <property type="entry name" value="COX2_TM"/>
    <property type="match status" value="1"/>
</dbReference>
<evidence type="ECO:0000259" key="20">
    <source>
        <dbReference type="PROSITE" id="PS50857"/>
    </source>
</evidence>
<dbReference type="InterPro" id="IPR002429">
    <property type="entry name" value="CcO_II-like_C"/>
</dbReference>
<dbReference type="PANTHER" id="PTHR22888:SF9">
    <property type="entry name" value="CYTOCHROME C OXIDASE SUBUNIT 2"/>
    <property type="match status" value="1"/>
</dbReference>
<feature type="transmembrane region" description="Helical" evidence="19">
    <location>
        <begin position="21"/>
        <end position="43"/>
    </location>
</feature>
<keyword evidence="10" id="KW-0460">Magnesium</keyword>
<feature type="transmembrane region" description="Helical" evidence="19">
    <location>
        <begin position="63"/>
        <end position="85"/>
    </location>
</feature>
<dbReference type="SUPFAM" id="SSF81464">
    <property type="entry name" value="Cytochrome c oxidase subunit II-like, transmembrane region"/>
    <property type="match status" value="1"/>
</dbReference>
<keyword evidence="8 18" id="KW-0479">Metal-binding</keyword>
<dbReference type="InterPro" id="IPR036257">
    <property type="entry name" value="Cyt_c_oxidase_su2_TM_sf"/>
</dbReference>
<evidence type="ECO:0000256" key="15">
    <source>
        <dbReference type="ARBA" id="ARBA00023128"/>
    </source>
</evidence>
<keyword evidence="13 19" id="KW-1133">Transmembrane helix</keyword>
<dbReference type="InterPro" id="IPR014222">
    <property type="entry name" value="Cyt_c_oxidase_su2"/>
</dbReference>
<dbReference type="EMBL" id="MK119126">
    <property type="protein sequence ID" value="QBS00757.1"/>
    <property type="molecule type" value="Genomic_DNA"/>
</dbReference>
<keyword evidence="16 18" id="KW-0472">Membrane</keyword>
<dbReference type="InterPro" id="IPR045187">
    <property type="entry name" value="CcO_II"/>
</dbReference>
<feature type="domain" description="Cytochrome oxidase subunit II transmembrane region profile" evidence="21">
    <location>
        <begin position="1"/>
        <end position="91"/>
    </location>
</feature>
<dbReference type="InterPro" id="IPR008972">
    <property type="entry name" value="Cupredoxin"/>
</dbReference>
<dbReference type="PROSITE" id="PS00078">
    <property type="entry name" value="COX2"/>
    <property type="match status" value="1"/>
</dbReference>
<evidence type="ECO:0000256" key="3">
    <source>
        <dbReference type="ARBA" id="ARBA00011164"/>
    </source>
</evidence>
<evidence type="ECO:0000256" key="4">
    <source>
        <dbReference type="ARBA" id="ARBA00015946"/>
    </source>
</evidence>
<evidence type="ECO:0000256" key="11">
    <source>
        <dbReference type="ARBA" id="ARBA00022967"/>
    </source>
</evidence>
<keyword evidence="6 18" id="KW-0679">Respiratory chain</keyword>
<evidence type="ECO:0000256" key="18">
    <source>
        <dbReference type="RuleBase" id="RU000457"/>
    </source>
</evidence>
<comment type="catalytic activity">
    <reaction evidence="17">
        <text>4 Fe(II)-[cytochrome c] + O2 + 8 H(+)(in) = 4 Fe(III)-[cytochrome c] + 2 H2O + 4 H(+)(out)</text>
        <dbReference type="Rhea" id="RHEA:11436"/>
        <dbReference type="Rhea" id="RHEA-COMP:10350"/>
        <dbReference type="Rhea" id="RHEA-COMP:14399"/>
        <dbReference type="ChEBI" id="CHEBI:15377"/>
        <dbReference type="ChEBI" id="CHEBI:15378"/>
        <dbReference type="ChEBI" id="CHEBI:15379"/>
        <dbReference type="ChEBI" id="CHEBI:29033"/>
        <dbReference type="ChEBI" id="CHEBI:29034"/>
        <dbReference type="EC" id="7.1.1.9"/>
    </reaction>
    <physiologicalReaction direction="left-to-right" evidence="17">
        <dbReference type="Rhea" id="RHEA:11437"/>
    </physiologicalReaction>
</comment>
<evidence type="ECO:0000256" key="1">
    <source>
        <dbReference type="ARBA" id="ARBA00004448"/>
    </source>
</evidence>
<comment type="subunit">
    <text evidence="3">Component of the cytochrome c oxidase (complex IV, CIV), a multisubunit enzyme composed of a catalytic core of 3 subunits and several supernumerary subunits. The complex exists as a monomer or a dimer and forms supercomplexes (SCs) in the inner mitochondrial membrane with ubiquinol-cytochrome c oxidoreductase (cytochrome b-c1 complex, complex III, CIII).</text>
</comment>
<proteinExistence type="inferred from homology"/>
<dbReference type="Gene3D" id="1.10.287.90">
    <property type="match status" value="1"/>
</dbReference>
<dbReference type="SUPFAM" id="SSF49503">
    <property type="entry name" value="Cupredoxins"/>
    <property type="match status" value="1"/>
</dbReference>
<evidence type="ECO:0000256" key="12">
    <source>
        <dbReference type="ARBA" id="ARBA00022982"/>
    </source>
</evidence>
<keyword evidence="15 18" id="KW-0496">Mitochondrion</keyword>
<dbReference type="InterPro" id="IPR011759">
    <property type="entry name" value="Cyt_c_oxidase_su2_TM_dom"/>
</dbReference>
<dbReference type="FunFam" id="2.60.40.420:FF:000001">
    <property type="entry name" value="Cytochrome c oxidase subunit 2"/>
    <property type="match status" value="1"/>
</dbReference>
<evidence type="ECO:0000256" key="16">
    <source>
        <dbReference type="ARBA" id="ARBA00023136"/>
    </source>
</evidence>
<dbReference type="Pfam" id="PF00116">
    <property type="entry name" value="COX2"/>
    <property type="match status" value="1"/>
</dbReference>
<evidence type="ECO:0000256" key="19">
    <source>
        <dbReference type="SAM" id="Phobius"/>
    </source>
</evidence>
<comment type="cofactor">
    <cofactor evidence="18">
        <name>Cu cation</name>
        <dbReference type="ChEBI" id="CHEBI:23378"/>
    </cofactor>
    <text evidence="18">Binds a copper A center.</text>
</comment>
<evidence type="ECO:0000256" key="8">
    <source>
        <dbReference type="ARBA" id="ARBA00022723"/>
    </source>
</evidence>
<dbReference type="GO" id="GO:0042773">
    <property type="term" value="P:ATP synthesis coupled electron transport"/>
    <property type="evidence" value="ECO:0007669"/>
    <property type="project" value="TreeGrafter"/>
</dbReference>
<keyword evidence="14 18" id="KW-0186">Copper</keyword>
<comment type="function">
    <text evidence="18">Component of the cytochrome c oxidase, the last enzyme in the mitochondrial electron transport chain which drives oxidative phosphorylation. The respiratory chain contains 3 multisubunit complexes succinate dehydrogenase (complex II, CII), ubiquinol-cytochrome c oxidoreductase (cytochrome b-c1 complex, complex III, CIII) and cytochrome c oxidase (complex IV, CIV), that cooperate to transfer electrons derived from NADH and succinate to molecular oxygen, creating an electrochemical gradient over the inner membrane that drives transmembrane transport and the ATP synthase. Cytochrome c oxidase is the component of the respiratory chain that catalyzes the reduction of oxygen to water. Electrons originating from reduced cytochrome c in the intermembrane space (IMS) are transferred via the dinuclear copper A center (CU(A)) of subunit 2 and heme A of subunit 1 to the active site in subunit 1, a binuclear center (BNC) formed by heme A3 and copper B (CU(B)). The BNC reduces molecular oxygen to 2 water molecules using 4 electrons from cytochrome c in the IMS and 4 protons from the mitochondrial matrix.</text>
</comment>
<evidence type="ECO:0000256" key="17">
    <source>
        <dbReference type="ARBA" id="ARBA00049512"/>
    </source>
</evidence>
<dbReference type="GO" id="GO:0016491">
    <property type="term" value="F:oxidoreductase activity"/>
    <property type="evidence" value="ECO:0007669"/>
    <property type="project" value="InterPro"/>
</dbReference>
<evidence type="ECO:0000256" key="9">
    <source>
        <dbReference type="ARBA" id="ARBA00022792"/>
    </source>
</evidence>
<dbReference type="NCBIfam" id="TIGR02866">
    <property type="entry name" value="CoxB"/>
    <property type="match status" value="1"/>
</dbReference>
<dbReference type="PANTHER" id="PTHR22888">
    <property type="entry name" value="CYTOCHROME C OXIDASE, SUBUNIT II"/>
    <property type="match status" value="1"/>
</dbReference>
<dbReference type="PRINTS" id="PR01166">
    <property type="entry name" value="CYCOXIDASEII"/>
</dbReference>
<dbReference type="CDD" id="cd13912">
    <property type="entry name" value="CcO_II_C"/>
    <property type="match status" value="1"/>
</dbReference>
<protein>
    <recommendedName>
        <fullName evidence="4 18">Cytochrome c oxidase subunit 2</fullName>
    </recommendedName>
</protein>
<comment type="similarity">
    <text evidence="2 18">Belongs to the cytochrome c oxidase subunit 2 family.</text>
</comment>
<dbReference type="InterPro" id="IPR001505">
    <property type="entry name" value="Copper_CuA"/>
</dbReference>
<accession>A0A646QXJ7</accession>
<dbReference type="GO" id="GO:0005507">
    <property type="term" value="F:copper ion binding"/>
    <property type="evidence" value="ECO:0007669"/>
    <property type="project" value="InterPro"/>
</dbReference>
<evidence type="ECO:0000256" key="5">
    <source>
        <dbReference type="ARBA" id="ARBA00022448"/>
    </source>
</evidence>
<dbReference type="Gene3D" id="2.60.40.420">
    <property type="entry name" value="Cupredoxins - blue copper proteins"/>
    <property type="match status" value="1"/>
</dbReference>
<evidence type="ECO:0000313" key="22">
    <source>
        <dbReference type="EMBL" id="QBS00757.1"/>
    </source>
</evidence>
<dbReference type="AlphaFoldDB" id="A0A646QXJ7"/>
<dbReference type="GO" id="GO:0005743">
    <property type="term" value="C:mitochondrial inner membrane"/>
    <property type="evidence" value="ECO:0007669"/>
    <property type="project" value="UniProtKB-SubCell"/>
</dbReference>
<evidence type="ECO:0000256" key="13">
    <source>
        <dbReference type="ARBA" id="ARBA00022989"/>
    </source>
</evidence>
<keyword evidence="7 18" id="KW-0812">Transmembrane</keyword>
<feature type="domain" description="Cytochrome oxidase subunit II copper A binding" evidence="20">
    <location>
        <begin position="92"/>
        <end position="223"/>
    </location>
</feature>
<organism evidence="22">
    <name type="scientific">Philotrypesis sp. TL-2019</name>
    <dbReference type="NCBI Taxonomy" id="2562751"/>
    <lineage>
        <taxon>Eukaryota</taxon>
        <taxon>Metazoa</taxon>
        <taxon>Ecdysozoa</taxon>
        <taxon>Arthropoda</taxon>
        <taxon>Hexapoda</taxon>
        <taxon>Insecta</taxon>
        <taxon>Pterygota</taxon>
        <taxon>Neoptera</taxon>
        <taxon>Endopterygota</taxon>
        <taxon>Hymenoptera</taxon>
        <taxon>Apocrita</taxon>
        <taxon>Proctotrupomorpha</taxon>
        <taxon>Chalcidoidea</taxon>
        <taxon>Pteromalidae</taxon>
        <taxon>Sycoryctinae</taxon>
        <taxon>Philotrypesini</taxon>
        <taxon>Philotrypesis</taxon>
    </lineage>
</organism>
<keyword evidence="9 18" id="KW-0999">Mitochondrion inner membrane</keyword>
<dbReference type="InterPro" id="IPR034210">
    <property type="entry name" value="CcO_II_C"/>
</dbReference>
<evidence type="ECO:0000256" key="10">
    <source>
        <dbReference type="ARBA" id="ARBA00022842"/>
    </source>
</evidence>
<evidence type="ECO:0000259" key="21">
    <source>
        <dbReference type="PROSITE" id="PS50999"/>
    </source>
</evidence>
<sequence length="224" mass="26333">MSMWSQIMLQDANSPIMENMIMFYDFSMIIIILVMAMIMYLLFFMIFNKLINRFLLEGQLIELIWTIIPIFFLIFLAIPSLKLLYLSDEINNPIMSIKVLGHQWYWSYEFNDFKSISFDSFMIKDNENKLFRLLDVDNRLILPFNYQIRFLISSLDVIHSFTIPSLGSKVDAVPGRINQINLFMKRPGIYFGQCSEICGVNHSFMPIVIESTSLKNFINWINGV</sequence>
<keyword evidence="11" id="KW-1278">Translocase</keyword>
<evidence type="ECO:0000256" key="6">
    <source>
        <dbReference type="ARBA" id="ARBA00022660"/>
    </source>
</evidence>
<evidence type="ECO:0000256" key="14">
    <source>
        <dbReference type="ARBA" id="ARBA00023008"/>
    </source>
</evidence>
<keyword evidence="5 18" id="KW-0813">Transport</keyword>
<name>A0A646QXJ7_9HYME</name>
<geneLocation type="mitochondrion" evidence="22"/>
<dbReference type="PROSITE" id="PS50857">
    <property type="entry name" value="COX2_CUA"/>
    <property type="match status" value="1"/>
</dbReference>
<keyword evidence="12 18" id="KW-0249">Electron transport</keyword>
<reference evidence="22" key="1">
    <citation type="submission" date="2018-10" db="EMBL/GenBank/DDBJ databases">
        <authorList>
            <person name="Li T."/>
        </authorList>
    </citation>
    <scope>NUCLEOTIDE SEQUENCE</scope>
    <source>
        <strain evidence="22">HIS.Female.2 LongFrament IV</strain>
    </source>
</reference>
<dbReference type="PROSITE" id="PS50999">
    <property type="entry name" value="COX2_TM"/>
    <property type="match status" value="1"/>
</dbReference>
<evidence type="ECO:0000256" key="2">
    <source>
        <dbReference type="ARBA" id="ARBA00007866"/>
    </source>
</evidence>
<comment type="subcellular location">
    <subcellularLocation>
        <location evidence="1 18">Mitochondrion inner membrane</location>
        <topology evidence="1 18">Multi-pass membrane protein</topology>
    </subcellularLocation>
</comment>
<dbReference type="GO" id="GO:0004129">
    <property type="term" value="F:cytochrome-c oxidase activity"/>
    <property type="evidence" value="ECO:0007669"/>
    <property type="project" value="UniProtKB-EC"/>
</dbReference>